<dbReference type="AlphaFoldDB" id="C8PIW6"/>
<dbReference type="eggNOG" id="ENOG50301DF">
    <property type="taxonomic scope" value="Bacteria"/>
</dbReference>
<organism evidence="3 4">
    <name type="scientific">Campylobacter gracilis RM3268</name>
    <dbReference type="NCBI Taxonomy" id="553220"/>
    <lineage>
        <taxon>Bacteria</taxon>
        <taxon>Pseudomonadati</taxon>
        <taxon>Campylobacterota</taxon>
        <taxon>Epsilonproteobacteria</taxon>
        <taxon>Campylobacterales</taxon>
        <taxon>Campylobacteraceae</taxon>
        <taxon>Campylobacter</taxon>
    </lineage>
</organism>
<proteinExistence type="predicted"/>
<evidence type="ECO:0000256" key="2">
    <source>
        <dbReference type="SAM" id="Phobius"/>
    </source>
</evidence>
<keyword evidence="4" id="KW-1185">Reference proteome</keyword>
<accession>C8PIW6</accession>
<name>C8PIW6_9BACT</name>
<feature type="region of interest" description="Disordered" evidence="1">
    <location>
        <begin position="212"/>
        <end position="233"/>
    </location>
</feature>
<evidence type="ECO:0000256" key="1">
    <source>
        <dbReference type="SAM" id="MobiDB-lite"/>
    </source>
</evidence>
<comment type="caution">
    <text evidence="3">The sequence shown here is derived from an EMBL/GenBank/DDBJ whole genome shotgun (WGS) entry which is preliminary data.</text>
</comment>
<evidence type="ECO:0008006" key="5">
    <source>
        <dbReference type="Google" id="ProtNLM"/>
    </source>
</evidence>
<dbReference type="Proteomes" id="UP000005709">
    <property type="component" value="Unassembled WGS sequence"/>
</dbReference>
<dbReference type="RefSeq" id="WP_005871717.1">
    <property type="nucleotide sequence ID" value="NZ_ACYG01000027.1"/>
</dbReference>
<evidence type="ECO:0000313" key="3">
    <source>
        <dbReference type="EMBL" id="EEV16871.1"/>
    </source>
</evidence>
<sequence>MLIFTLCFCGFAVLCNLICRAMKRGDASLLARLKASKLARVFARAFVPFGEAPLIKIRLLQVAGIFAFVALFLSVILFLNAPENNDISGAQILSGELVSYERHRHYKSDYCDIEIRTSEGELERLRSGICRDEMQFRRGERISIWYKRDLMHPGEIRIYQLKFEKDKGYLIEFNEGRRDTYLKTAAGSLFVLALCLALIYALNTDEAREAYERKKQKGENTARSMETKYFKKR</sequence>
<keyword evidence="2" id="KW-0472">Membrane</keyword>
<reference evidence="3 4" key="1">
    <citation type="submission" date="2009-07" db="EMBL/GenBank/DDBJ databases">
        <authorList>
            <person name="Madupu R."/>
            <person name="Sebastian Y."/>
            <person name="Durkin A.S."/>
            <person name="Torralba M."/>
            <person name="Methe B."/>
            <person name="Sutton G.G."/>
            <person name="Strausberg R.L."/>
            <person name="Nelson K.E."/>
        </authorList>
    </citation>
    <scope>NUCLEOTIDE SEQUENCE [LARGE SCALE GENOMIC DNA]</scope>
    <source>
        <strain evidence="3 4">RM3268</strain>
    </source>
</reference>
<feature type="transmembrane region" description="Helical" evidence="2">
    <location>
        <begin position="181"/>
        <end position="202"/>
    </location>
</feature>
<gene>
    <name evidence="3" type="ORF">CAMGR0001_1165</name>
</gene>
<keyword evidence="2" id="KW-1133">Transmembrane helix</keyword>
<protein>
    <recommendedName>
        <fullName evidence="5">DUF3592 domain-containing protein</fullName>
    </recommendedName>
</protein>
<keyword evidence="2" id="KW-0812">Transmembrane</keyword>
<feature type="transmembrane region" description="Helical" evidence="2">
    <location>
        <begin position="59"/>
        <end position="79"/>
    </location>
</feature>
<evidence type="ECO:0000313" key="4">
    <source>
        <dbReference type="Proteomes" id="UP000005709"/>
    </source>
</evidence>
<dbReference type="EMBL" id="ACYG01000027">
    <property type="protein sequence ID" value="EEV16871.1"/>
    <property type="molecule type" value="Genomic_DNA"/>
</dbReference>